<dbReference type="RefSeq" id="WP_166062351.1">
    <property type="nucleotide sequence ID" value="NZ_CP049889.1"/>
</dbReference>
<evidence type="ECO:0000256" key="8">
    <source>
        <dbReference type="PIRNR" id="PIRNR000535"/>
    </source>
</evidence>
<dbReference type="SUPFAM" id="SSF53613">
    <property type="entry name" value="Ribokinase-like"/>
    <property type="match status" value="1"/>
</dbReference>
<gene>
    <name evidence="11" type="primary">pfkB</name>
    <name evidence="11" type="ORF">G7058_04045</name>
</gene>
<evidence type="ECO:0000256" key="4">
    <source>
        <dbReference type="ARBA" id="ARBA00022741"/>
    </source>
</evidence>
<evidence type="ECO:0000256" key="9">
    <source>
        <dbReference type="RuleBase" id="RU369061"/>
    </source>
</evidence>
<evidence type="ECO:0000256" key="1">
    <source>
        <dbReference type="ARBA" id="ARBA00005380"/>
    </source>
</evidence>
<keyword evidence="5 9" id="KW-0418">Kinase</keyword>
<evidence type="ECO:0000256" key="5">
    <source>
        <dbReference type="ARBA" id="ARBA00022777"/>
    </source>
</evidence>
<dbReference type="UniPathway" id="UPA00704">
    <property type="reaction ID" value="UER00715"/>
</dbReference>
<organism evidence="11 12">
    <name type="scientific">Jeotgalibaca porci</name>
    <dbReference type="NCBI Taxonomy" id="1868793"/>
    <lineage>
        <taxon>Bacteria</taxon>
        <taxon>Bacillati</taxon>
        <taxon>Bacillota</taxon>
        <taxon>Bacilli</taxon>
        <taxon>Lactobacillales</taxon>
        <taxon>Carnobacteriaceae</taxon>
        <taxon>Jeotgalibaca</taxon>
    </lineage>
</organism>
<dbReference type="GO" id="GO:0008662">
    <property type="term" value="F:1-phosphofructokinase activity"/>
    <property type="evidence" value="ECO:0007669"/>
    <property type="project" value="UniProtKB-UniRule"/>
</dbReference>
<comment type="catalytic activity">
    <reaction evidence="8">
        <text>D-tagatofuranose 6-phosphate + ATP = D-tagatofuranose 1,6-bisphosphate + ADP + H(+)</text>
        <dbReference type="Rhea" id="RHEA:12420"/>
        <dbReference type="ChEBI" id="CHEBI:15378"/>
        <dbReference type="ChEBI" id="CHEBI:30616"/>
        <dbReference type="ChEBI" id="CHEBI:58694"/>
        <dbReference type="ChEBI" id="CHEBI:58695"/>
        <dbReference type="ChEBI" id="CHEBI:456216"/>
        <dbReference type="EC" id="2.7.1.144"/>
    </reaction>
</comment>
<dbReference type="NCBIfam" id="TIGR03168">
    <property type="entry name" value="1-PFK"/>
    <property type="match status" value="1"/>
</dbReference>
<dbReference type="NCBIfam" id="TIGR03828">
    <property type="entry name" value="pfkB"/>
    <property type="match status" value="1"/>
</dbReference>
<dbReference type="CDD" id="cd01164">
    <property type="entry name" value="FruK_PfkB_like"/>
    <property type="match status" value="1"/>
</dbReference>
<dbReference type="InterPro" id="IPR029056">
    <property type="entry name" value="Ribokinase-like"/>
</dbReference>
<keyword evidence="3 8" id="KW-0423">Lactose metabolism</keyword>
<dbReference type="InterPro" id="IPR017583">
    <property type="entry name" value="Tagatose/fructose_Pkinase"/>
</dbReference>
<feature type="domain" description="Carbohydrate kinase PfkB" evidence="10">
    <location>
        <begin position="7"/>
        <end position="281"/>
    </location>
</feature>
<dbReference type="GO" id="GO:0005829">
    <property type="term" value="C:cytosol"/>
    <property type="evidence" value="ECO:0007669"/>
    <property type="project" value="TreeGrafter"/>
</dbReference>
<dbReference type="PANTHER" id="PTHR46566">
    <property type="entry name" value="1-PHOSPHOFRUCTOKINASE-RELATED"/>
    <property type="match status" value="1"/>
</dbReference>
<dbReference type="PANTHER" id="PTHR46566:SF1">
    <property type="entry name" value="1-PHOSPHOFRUCTOKINASE"/>
    <property type="match status" value="1"/>
</dbReference>
<dbReference type="GeneID" id="94552438"/>
<comment type="similarity">
    <text evidence="8">Belongs to the carbohydrate kinase PfkB family. LacC subfamily.</text>
</comment>
<dbReference type="InterPro" id="IPR011611">
    <property type="entry name" value="PfkB_dom"/>
</dbReference>
<sequence length="307" mass="33006">MIYTVTLNPSIDYVVRLEKMDLDAVNRIEEDFKLPGGKGINVSRILKQLAVPSTAWGYAGGFTGKYIADWLTEEGITTDFSEVSEPTRINVKIKADHETELNGAGPLVSPEARLELEEKFATLTADDVVVLSGSKPPSLPEDYYQQLIALVQKAGATFVIDTTGQELLTSLKSNPLVVKPNHHELADMYGMKASGMTDLIPYGKQLVADGAQYAIVSMASDGALFFDGNAVYHGWSPKGTVKNSVGSGDSMIAGFVGTYLKEKDALAAFRMSLACGSATAFSDDLAKATEIQALLPTITIKKLEEIA</sequence>
<keyword evidence="6 8" id="KW-0067">ATP-binding</keyword>
<keyword evidence="12" id="KW-1185">Reference proteome</keyword>
<dbReference type="PROSITE" id="PS00584">
    <property type="entry name" value="PFKB_KINASES_2"/>
    <property type="match status" value="1"/>
</dbReference>
<dbReference type="FunFam" id="3.40.1190.20:FF:000001">
    <property type="entry name" value="Phosphofructokinase"/>
    <property type="match status" value="1"/>
</dbReference>
<evidence type="ECO:0000313" key="12">
    <source>
        <dbReference type="Proteomes" id="UP000501830"/>
    </source>
</evidence>
<dbReference type="Gene3D" id="3.40.1190.20">
    <property type="match status" value="1"/>
</dbReference>
<dbReference type="GO" id="GO:2001059">
    <property type="term" value="P:D-tagatose 6-phosphate catabolic process"/>
    <property type="evidence" value="ECO:0007669"/>
    <property type="project" value="UniProtKB-UniPathway"/>
</dbReference>
<dbReference type="AlphaFoldDB" id="A0A6G7WGH2"/>
<dbReference type="InterPro" id="IPR022463">
    <property type="entry name" value="1-PFruKinase"/>
</dbReference>
<evidence type="ECO:0000256" key="6">
    <source>
        <dbReference type="ARBA" id="ARBA00022840"/>
    </source>
</evidence>
<dbReference type="Pfam" id="PF00294">
    <property type="entry name" value="PfkB"/>
    <property type="match status" value="1"/>
</dbReference>
<name>A0A6G7WGH2_9LACT</name>
<dbReference type="GO" id="GO:0016052">
    <property type="term" value="P:carbohydrate catabolic process"/>
    <property type="evidence" value="ECO:0007669"/>
    <property type="project" value="UniProtKB-ARBA"/>
</dbReference>
<evidence type="ECO:0000313" key="11">
    <source>
        <dbReference type="EMBL" id="QIK51299.1"/>
    </source>
</evidence>
<dbReference type="InterPro" id="IPR002173">
    <property type="entry name" value="Carboh/pur_kinase_PfkB_CS"/>
</dbReference>
<evidence type="ECO:0000256" key="3">
    <source>
        <dbReference type="ARBA" id="ARBA00022736"/>
    </source>
</evidence>
<dbReference type="GO" id="GO:0009024">
    <property type="term" value="F:tagatose-6-phosphate kinase activity"/>
    <property type="evidence" value="ECO:0007669"/>
    <property type="project" value="UniProtKB-EC"/>
</dbReference>
<dbReference type="Proteomes" id="UP000501830">
    <property type="component" value="Chromosome"/>
</dbReference>
<keyword evidence="4 8" id="KW-0547">Nucleotide-binding</keyword>
<dbReference type="GO" id="GO:0044281">
    <property type="term" value="P:small molecule metabolic process"/>
    <property type="evidence" value="ECO:0007669"/>
    <property type="project" value="UniProtKB-ARBA"/>
</dbReference>
<comment type="similarity">
    <text evidence="1">Belongs to the carbohydrate kinase pfkB family.</text>
</comment>
<dbReference type="GO" id="GO:0005988">
    <property type="term" value="P:lactose metabolic process"/>
    <property type="evidence" value="ECO:0007669"/>
    <property type="project" value="UniProtKB-KW"/>
</dbReference>
<dbReference type="EMBL" id="CP049889">
    <property type="protein sequence ID" value="QIK51299.1"/>
    <property type="molecule type" value="Genomic_DNA"/>
</dbReference>
<accession>A0A6G7WGH2</accession>
<dbReference type="GO" id="GO:0005524">
    <property type="term" value="F:ATP binding"/>
    <property type="evidence" value="ECO:0007669"/>
    <property type="project" value="UniProtKB-UniRule"/>
</dbReference>
<comment type="catalytic activity">
    <reaction evidence="7 9">
        <text>beta-D-fructose 1-phosphate + ATP = beta-D-fructose 1,6-bisphosphate + ADP + H(+)</text>
        <dbReference type="Rhea" id="RHEA:14213"/>
        <dbReference type="ChEBI" id="CHEBI:15378"/>
        <dbReference type="ChEBI" id="CHEBI:30616"/>
        <dbReference type="ChEBI" id="CHEBI:32966"/>
        <dbReference type="ChEBI" id="CHEBI:138881"/>
        <dbReference type="ChEBI" id="CHEBI:456216"/>
        <dbReference type="EC" id="2.7.1.56"/>
    </reaction>
</comment>
<comment type="function">
    <text evidence="9">Catalyzes the ATP-dependent phosphorylation of fructose-l-phosphate to fructose-l,6-bisphosphate.</text>
</comment>
<evidence type="ECO:0000259" key="10">
    <source>
        <dbReference type="Pfam" id="PF00294"/>
    </source>
</evidence>
<dbReference type="EC" id="2.7.1.144" evidence="8"/>
<dbReference type="PIRSF" id="PIRSF000535">
    <property type="entry name" value="1PFK/6PFK/LacC"/>
    <property type="match status" value="1"/>
</dbReference>
<protein>
    <recommendedName>
        <fullName evidence="8">Tagatose-6-phosphate kinase</fullName>
        <ecNumber evidence="8">2.7.1.144</ecNumber>
    </recommendedName>
</protein>
<keyword evidence="2 8" id="KW-0808">Transferase</keyword>
<proteinExistence type="inferred from homology"/>
<evidence type="ECO:0000256" key="2">
    <source>
        <dbReference type="ARBA" id="ARBA00022679"/>
    </source>
</evidence>
<reference evidence="11 12" key="1">
    <citation type="journal article" date="2017" name="Int. J. Syst. Evol. Microbiol.">
        <title>Jeotgalibaca porci sp. nov. and Jeotgalibaca arthritidis sp. nov., isolated from pigs, and emended description of the genus Jeotgalibaca.</title>
        <authorList>
            <person name="Zamora L."/>
            <person name="Perez-Sancho M."/>
            <person name="Dominguez L."/>
            <person name="Fernandez-Garayzabal J.F."/>
            <person name="Vela A.I."/>
        </authorList>
    </citation>
    <scope>NUCLEOTIDE SEQUENCE [LARGE SCALE GENOMIC DNA]</scope>
    <source>
        <strain evidence="11 12">CCUG 69148</strain>
    </source>
</reference>
<comment type="pathway">
    <text evidence="8">Carbohydrate metabolism; D-tagatose 6-phosphate degradation; D-glyceraldehyde 3-phosphate and glycerone phosphate from D-tagatose 6-phosphate: step 1/2.</text>
</comment>
<dbReference type="KEGG" id="jpo:G7058_04045"/>
<evidence type="ECO:0000256" key="7">
    <source>
        <dbReference type="ARBA" id="ARBA00047745"/>
    </source>
</evidence>